<dbReference type="SUPFAM" id="SSF56801">
    <property type="entry name" value="Acetyl-CoA synthetase-like"/>
    <property type="match status" value="1"/>
</dbReference>
<dbReference type="GO" id="GO:0016877">
    <property type="term" value="F:ligase activity, forming carbon-sulfur bonds"/>
    <property type="evidence" value="ECO:0007669"/>
    <property type="project" value="UniProtKB-ARBA"/>
</dbReference>
<organism evidence="3 4">
    <name type="scientific">Kocuria rosea subsp. polaris</name>
    <dbReference type="NCBI Taxonomy" id="136273"/>
    <lineage>
        <taxon>Bacteria</taxon>
        <taxon>Bacillati</taxon>
        <taxon>Actinomycetota</taxon>
        <taxon>Actinomycetes</taxon>
        <taxon>Micrococcales</taxon>
        <taxon>Micrococcaceae</taxon>
        <taxon>Kocuria</taxon>
    </lineage>
</organism>
<dbReference type="InterPro" id="IPR000873">
    <property type="entry name" value="AMP-dep_synth/lig_dom"/>
</dbReference>
<feature type="domain" description="AMP-binding enzyme C-terminal" evidence="2">
    <location>
        <begin position="412"/>
        <end position="491"/>
    </location>
</feature>
<dbReference type="InterPro" id="IPR050237">
    <property type="entry name" value="ATP-dep_AMP-bd_enzyme"/>
</dbReference>
<dbReference type="InterPro" id="IPR045851">
    <property type="entry name" value="AMP-bd_C_sf"/>
</dbReference>
<dbReference type="PANTHER" id="PTHR43767:SF12">
    <property type="entry name" value="AMP-DEPENDENT SYNTHETASE AND LIGASE"/>
    <property type="match status" value="1"/>
</dbReference>
<evidence type="ECO:0000259" key="2">
    <source>
        <dbReference type="Pfam" id="PF13193"/>
    </source>
</evidence>
<name>A0A0A6YAU2_KOCRO</name>
<dbReference type="CDD" id="cd05936">
    <property type="entry name" value="FC-FACS_FadD_like"/>
    <property type="match status" value="1"/>
</dbReference>
<dbReference type="Gene3D" id="3.30.300.30">
    <property type="match status" value="1"/>
</dbReference>
<evidence type="ECO:0000313" key="3">
    <source>
        <dbReference type="EMBL" id="KHD96467.1"/>
    </source>
</evidence>
<dbReference type="OrthoDB" id="9803968at2"/>
<protein>
    <submittedName>
        <fullName evidence="3">AMP-dependent synthetase</fullName>
    </submittedName>
</protein>
<dbReference type="InterPro" id="IPR025110">
    <property type="entry name" value="AMP-bd_C"/>
</dbReference>
<gene>
    <name evidence="3" type="ORF">GY22_15090</name>
</gene>
<accession>A0A0A6YAU2</accession>
<dbReference type="RefSeq" id="WP_035929606.1">
    <property type="nucleotide sequence ID" value="NZ_JSUH01000016.1"/>
</dbReference>
<dbReference type="Pfam" id="PF13193">
    <property type="entry name" value="AMP-binding_C"/>
    <property type="match status" value="1"/>
</dbReference>
<dbReference type="PANTHER" id="PTHR43767">
    <property type="entry name" value="LONG-CHAIN-FATTY-ACID--COA LIGASE"/>
    <property type="match status" value="1"/>
</dbReference>
<dbReference type="InterPro" id="IPR020845">
    <property type="entry name" value="AMP-binding_CS"/>
</dbReference>
<dbReference type="AlphaFoldDB" id="A0A0A6YAU2"/>
<reference evidence="3 4" key="1">
    <citation type="journal article" date="2003" name="Int. J. Syst. Evol. Microbiol.">
        <title>Kocuria polaris sp. nov., an orange-pigmented psychrophilic bacterium isolated from an Antarctic cyanobacterial mat sample.</title>
        <authorList>
            <person name="Reddy G.S."/>
            <person name="Prakash J.S."/>
            <person name="Prabahar V."/>
            <person name="Matsumoto G.I."/>
            <person name="Stackebrandt E."/>
            <person name="Shivaji S."/>
        </authorList>
    </citation>
    <scope>NUCLEOTIDE SEQUENCE [LARGE SCALE GENOMIC DNA]</scope>
    <source>
        <strain evidence="3 4">CMS 76or</strain>
    </source>
</reference>
<sequence>MTNLATLLTDTAAASPESRAVVLDDKVLTYGALDDLSARVASMLAAAGVGQGDRVALILPNVPHMPIAYYGILRAGGVVVPLNPLLSPRELAYHFDNAEVSLVLVWEAMAEATRAAVADLDRDVRVVEVSAAGTLQALADVPPRPGVAERDDDEPAVLLYTSGTTGRPKGAVLTHHNLRANAALSAGLFDLAPGDVMFGALPFFHVFGQTVALNGVVHAGATVTLLPRFDPAKALEILARDEVTVFAGVPSMYVALLAAADGGTVELPHLRAGVSGGSPLPVEVLERFEEVFGAPIYEGYGLSETSPVVCFNQKDRGRRPGSIGTVVRGAQLKVVDDLGAEVPVGEIGELVVAGEYVMAGYWRNPEATEAAIRDGWFATGDLARVDEDGFYYIVDRKKDMVLRGGYNVYPREVEEVIYQFPGIAEAAVVGVPDEAMGEEVAAVVAFRDVPEAERDAKVDELDAFVRERVAKYKHPRYYKVVDELPKGPTGKILKRSLDLAGAGHRG</sequence>
<dbReference type="InterPro" id="IPR042099">
    <property type="entry name" value="ANL_N_sf"/>
</dbReference>
<evidence type="ECO:0000313" key="4">
    <source>
        <dbReference type="Proteomes" id="UP000030466"/>
    </source>
</evidence>
<keyword evidence="4" id="KW-1185">Reference proteome</keyword>
<dbReference type="PROSITE" id="PS00455">
    <property type="entry name" value="AMP_BINDING"/>
    <property type="match status" value="1"/>
</dbReference>
<comment type="caution">
    <text evidence="3">The sequence shown here is derived from an EMBL/GenBank/DDBJ whole genome shotgun (WGS) entry which is preliminary data.</text>
</comment>
<dbReference type="Gene3D" id="3.40.50.12780">
    <property type="entry name" value="N-terminal domain of ligase-like"/>
    <property type="match status" value="1"/>
</dbReference>
<proteinExistence type="predicted"/>
<dbReference type="Proteomes" id="UP000030466">
    <property type="component" value="Unassembled WGS sequence"/>
</dbReference>
<feature type="domain" description="AMP-dependent synthetase/ligase" evidence="1">
    <location>
        <begin position="10"/>
        <end position="362"/>
    </location>
</feature>
<evidence type="ECO:0000259" key="1">
    <source>
        <dbReference type="Pfam" id="PF00501"/>
    </source>
</evidence>
<dbReference type="Pfam" id="PF00501">
    <property type="entry name" value="AMP-binding"/>
    <property type="match status" value="1"/>
</dbReference>
<dbReference type="EMBL" id="JSUH01000016">
    <property type="protein sequence ID" value="KHD96467.1"/>
    <property type="molecule type" value="Genomic_DNA"/>
</dbReference>